<comment type="cofactor">
    <cofactor evidence="1">
        <name>Mg(2+)</name>
        <dbReference type="ChEBI" id="CHEBI:18420"/>
    </cofactor>
</comment>
<keyword evidence="8" id="KW-0378">Hydrolase</keyword>
<dbReference type="Pfam" id="PF00752">
    <property type="entry name" value="XPG_N"/>
    <property type="match status" value="1"/>
</dbReference>
<comment type="similarity">
    <text evidence="3">Belongs to the XPG/RAD2 endonuclease family. XPG subfamily.</text>
</comment>
<dbReference type="CDD" id="cd09904">
    <property type="entry name" value="H3TH_XPG"/>
    <property type="match status" value="1"/>
</dbReference>
<evidence type="ECO:0000259" key="16">
    <source>
        <dbReference type="SMART" id="SM00485"/>
    </source>
</evidence>
<dbReference type="GO" id="GO:0046872">
    <property type="term" value="F:metal ion binding"/>
    <property type="evidence" value="ECO:0007669"/>
    <property type="project" value="UniProtKB-KW"/>
</dbReference>
<evidence type="ECO:0000256" key="13">
    <source>
        <dbReference type="SAM" id="Coils"/>
    </source>
</evidence>
<dbReference type="FunFam" id="1.10.150.20:FF:000030">
    <property type="entry name" value="Flap endonuclease GEN-like 1"/>
    <property type="match status" value="1"/>
</dbReference>
<evidence type="ECO:0000256" key="3">
    <source>
        <dbReference type="ARBA" id="ARBA00005283"/>
    </source>
</evidence>
<dbReference type="SUPFAM" id="SSF88723">
    <property type="entry name" value="PIN domain-like"/>
    <property type="match status" value="1"/>
</dbReference>
<comment type="subcellular location">
    <subcellularLocation>
        <location evidence="2">Nucleus</location>
    </subcellularLocation>
</comment>
<feature type="region of interest" description="Disordered" evidence="14">
    <location>
        <begin position="1181"/>
        <end position="1388"/>
    </location>
</feature>
<feature type="compositionally biased region" description="Acidic residues" evidence="14">
    <location>
        <begin position="807"/>
        <end position="820"/>
    </location>
</feature>
<keyword evidence="7" id="KW-0227">DNA damage</keyword>
<organism evidence="17 18">
    <name type="scientific">Podila minutissima</name>
    <dbReference type="NCBI Taxonomy" id="64525"/>
    <lineage>
        <taxon>Eukaryota</taxon>
        <taxon>Fungi</taxon>
        <taxon>Fungi incertae sedis</taxon>
        <taxon>Mucoromycota</taxon>
        <taxon>Mortierellomycotina</taxon>
        <taxon>Mortierellomycetes</taxon>
        <taxon>Mortierellales</taxon>
        <taxon>Mortierellaceae</taxon>
        <taxon>Podila</taxon>
    </lineage>
</organism>
<evidence type="ECO:0000256" key="6">
    <source>
        <dbReference type="ARBA" id="ARBA00022759"/>
    </source>
</evidence>
<evidence type="ECO:0000256" key="11">
    <source>
        <dbReference type="ARBA" id="ARBA00023242"/>
    </source>
</evidence>
<feature type="domain" description="XPG N-terminal" evidence="16">
    <location>
        <begin position="1"/>
        <end position="98"/>
    </location>
</feature>
<keyword evidence="9" id="KW-0460">Magnesium</keyword>
<dbReference type="InterPro" id="IPR019974">
    <property type="entry name" value="XPG_CS"/>
</dbReference>
<evidence type="ECO:0000256" key="9">
    <source>
        <dbReference type="ARBA" id="ARBA00022842"/>
    </source>
</evidence>
<reference evidence="17" key="1">
    <citation type="journal article" date="2020" name="Fungal Divers.">
        <title>Resolving the Mortierellaceae phylogeny through synthesis of multi-gene phylogenetics and phylogenomics.</title>
        <authorList>
            <person name="Vandepol N."/>
            <person name="Liber J."/>
            <person name="Desiro A."/>
            <person name="Na H."/>
            <person name="Kennedy M."/>
            <person name="Barry K."/>
            <person name="Grigoriev I.V."/>
            <person name="Miller A.N."/>
            <person name="O'Donnell K."/>
            <person name="Stajich J.E."/>
            <person name="Bonito G."/>
        </authorList>
    </citation>
    <scope>NUCLEOTIDE SEQUENCE</scope>
    <source>
        <strain evidence="17">NVP1</strain>
    </source>
</reference>
<dbReference type="PANTHER" id="PTHR16171:SF7">
    <property type="entry name" value="DNA REPAIR PROTEIN RAD2"/>
    <property type="match status" value="1"/>
</dbReference>
<dbReference type="InterPro" id="IPR006084">
    <property type="entry name" value="XPG/Rad2"/>
</dbReference>
<protein>
    <submittedName>
        <fullName evidence="17">DNA repair protein rad2</fullName>
    </submittedName>
</protein>
<evidence type="ECO:0000256" key="2">
    <source>
        <dbReference type="ARBA" id="ARBA00004123"/>
    </source>
</evidence>
<dbReference type="InterPro" id="IPR036279">
    <property type="entry name" value="5-3_exonuclease_C_sf"/>
</dbReference>
<evidence type="ECO:0000313" key="17">
    <source>
        <dbReference type="EMBL" id="KAF9335962.1"/>
    </source>
</evidence>
<dbReference type="GO" id="GO:0048256">
    <property type="term" value="F:flap endonuclease activity"/>
    <property type="evidence" value="ECO:0007669"/>
    <property type="project" value="UniProtKB-ARBA"/>
</dbReference>
<gene>
    <name evidence="17" type="primary">RAD2</name>
    <name evidence="17" type="ORF">BG006_010106</name>
</gene>
<feature type="coiled-coil region" evidence="13">
    <location>
        <begin position="1589"/>
        <end position="1634"/>
    </location>
</feature>
<dbReference type="InterPro" id="IPR006086">
    <property type="entry name" value="XPG-I_dom"/>
</dbReference>
<feature type="region of interest" description="Disordered" evidence="14">
    <location>
        <begin position="632"/>
        <end position="679"/>
    </location>
</feature>
<dbReference type="Gene3D" id="3.40.50.1010">
    <property type="entry name" value="5'-nuclease"/>
    <property type="match status" value="2"/>
</dbReference>
<feature type="compositionally biased region" description="Low complexity" evidence="14">
    <location>
        <begin position="1464"/>
        <end position="1485"/>
    </location>
</feature>
<evidence type="ECO:0000256" key="1">
    <source>
        <dbReference type="ARBA" id="ARBA00001946"/>
    </source>
</evidence>
<feature type="compositionally biased region" description="Basic and acidic residues" evidence="14">
    <location>
        <begin position="348"/>
        <end position="370"/>
    </location>
</feature>
<keyword evidence="5" id="KW-0479">Metal-binding</keyword>
<sequence length="2403" mass="269461">MGVKGLWELLHPVARPIKLEALANKRLAIDASIWLHQFMRGMRDNDGAMVSNAHIIGFFRRICKLLYYNIKPVFVFDGGTPILKRLTIQERRRRKRNDSNLVKRTAEKLLAAQLRLRALEQKKAAREQDKWDKDKNVMHDSTEGAHYLEELTGDFMATTNKASDASKTPSTNTTGSQAKRIKDQYILPPMENDFETLSRIRQHDERFGLGEHDDIQTFLDAFKKEEGLGNIDSEVFQALPSEVQYEILSDIRLRSRVTSYERVQEMVRKSETAMDFSRLQVEGVIRRNNVTHKLLNVNQAISKIEEATVAKPGRIASQRNRQYILVKNEDGGWALGGKKSTVGTTKEQPVRLDSDDESPKTNEDTVKVEDSDGWESEDDEEFVEVKVQSSSQRTLISSPVGKQPLREPLKTIAPKYLQDTKQESSLLDHIEAYVDEDESVEKVMAKFADLENEARINQERGCSPIDDPKSDRRPMATGKPVQLGEDPDWPEVLSDDQELGSFDTLQAEDAFTDVDMFIEDESGEIAQRSNSGRALAFAEESALNQEAFHSYWTGYTPDSFKIKNPDHELLIQEAISLWDEDRLESELHSACRKLDKANTNDTIAVESLQFWKYFLEAVLRRRKVADEDQGTMTSDYLTDGAPQELETGGKTRPSRVVLLDDDDGDDDNNDDERSLSDDDMVIVGTPAALDPRLIVATSTPEPLMAEVDLPASETVDTGAINFESSFLKKRTVNTPNQVTEAPEDDSTVDGTMDTSEDKTDVETPTSTPGLASESVDVEDKTEDEANLLGLEAGDTELALEDHGVDDIAGEEDEDDGDEARDVDLENEEQDFTNLFPEMAVLPGALVMSETPAHPVLTVEEQTAKDQKDTAAMAEESQKLKGEIKVLKDQHRKHQRDADDLTETMVAETQVLLRLFGIPYIVAPMEAEAQCADLQIRGVVEGILTEDSDVFLFGGLRVFKNMFKEERFVECYLMSDIERDLGVNRERLVALAYLLGSDYTSGIKGIGLVTAMEILRMFPTLEMFAKWWRGEQVKMESEKPTESEEKTSWMEELEMEANDEIALEKLAKACKKVQLPTTFPDPVVAEAYQSPLVDDDEAMFQWGIPDLDGLRDFLRGSLGWGQGEVDNVLLPIIRQMSRESAQGQTTLDGFFDSSAGTRAFQPPMRTNLHKSARLRKVVSRLTGQATDADAKGDKKKKITKRKAGAAKGKESNSGGEDDSKNEDGVLTINSSSDEKDEDNVEDVTTQAKKRRIKPTPQTKVPEAVTAAKNHLKSKDVVSRLAIRNKARAEAKAAASIDSDITPNSANSTLSPKRKQGSSEYSGSGSSGEDEDFQSSHWDLLSQRQDMAMPRPSPTKKNDAYSKARYGISLRSAPSPKSHTMAEEKLQQVRSRTGEQLSLEVMKDQYGDLVIYWDEVERYFGKECRIYKNGASVSFVRDSETRAVSDPRRIKYYPDNVLMVVEKGDSPPASLSSSSSFNSPPQSQSSLNTFTEAEDIVSGLVIVAATSPPPSSGKSKRVPSLGQGVIRSESRAIINNTEVIIAEHQKSHTALFQELNRAGQENTQRIMDQMENNTRLLNQKIQENIELAKKAAQSDAELKEALDRINKINEDNARVLAETLERVKKADKRIEALATMTFELFEYQVPRLFIVLPDNLDLWTDIWNPVTDRFRLYFLCECGEHTKVPSNSRVSNHIHMALHEGYQIVRPSEFFQQYGPYLMTVMEMVRFGSKVAGSIVPALNTLGITDGIEQLQAGINFTKEKFTPLLEKSIEFTQSKLKSSFESKEGENVAEEQEALQGADLRQLATFLEGADASKTLANLYRTVTDDGHVKWVCLEHFNVNYNERASEKLMEVVAKYHGAANKLKGYIEVSLPGPDAAGEFYGALERAKYFNTLFVTLEWEVTKDDLETLRVAIMMSGITDLRVAGQGLQKKPLLDLYNNKSKFDPFISLLTTLKLRSFALDDCPSFLKRVSSFRPTGNSVKSLKLTDSWSSQKSKAGPDPIAKLVQCFPQLIDLQLHSVQDDDVNRVFEALEDTFKEHKCIKRVTFDGSIYEVVDRIMSLVEAVFPTDINKPLWKEGKLRRLTVESFSKDDMLLLKTTLVENTYLTEMTIRTTKPDLFDHTTQFQKLAQDVFRPIKVTFASEEFIGATIVYNGASPPSSEKQSAQSGNGFRGTMDVQYWNFDGCGIPAFQPRLDADFEMLDWATRQGLPAPFTALALDVSALSKTGLESLGRVLGRTDLELLSITTTMISSKDDKSETCVTANALVSMNWSRLARLELLGAYVPLWITELSKVFKAWKKRGPSSQPPQGARWDTLFIRADTKDPTEVGYVRSQNLVAILQILPPKQLDLRNLKLHVQDWGAVLGAVDYSVLRRLSLVDSKDYDPIFIEQTIPARCERNFTPFCK</sequence>
<keyword evidence="10" id="KW-0234">DNA repair</keyword>
<dbReference type="InterPro" id="IPR008918">
    <property type="entry name" value="HhH2"/>
</dbReference>
<keyword evidence="11" id="KW-0539">Nucleus</keyword>
<evidence type="ECO:0000256" key="8">
    <source>
        <dbReference type="ARBA" id="ARBA00022801"/>
    </source>
</evidence>
<dbReference type="InterPro" id="IPR001044">
    <property type="entry name" value="XPG/Rad2_eukaryotes"/>
</dbReference>
<dbReference type="PROSITE" id="PS00842">
    <property type="entry name" value="XPG_2"/>
    <property type="match status" value="1"/>
</dbReference>
<evidence type="ECO:0000256" key="4">
    <source>
        <dbReference type="ARBA" id="ARBA00022722"/>
    </source>
</evidence>
<feature type="compositionally biased region" description="Acidic residues" evidence="14">
    <location>
        <begin position="775"/>
        <end position="785"/>
    </location>
</feature>
<feature type="compositionally biased region" description="Polar residues" evidence="14">
    <location>
        <begin position="1299"/>
        <end position="1309"/>
    </location>
</feature>
<evidence type="ECO:0000256" key="14">
    <source>
        <dbReference type="SAM" id="MobiDB-lite"/>
    </source>
</evidence>
<dbReference type="InterPro" id="IPR006085">
    <property type="entry name" value="XPG_DNA_repair_N"/>
</dbReference>
<keyword evidence="18" id="KW-1185">Reference proteome</keyword>
<evidence type="ECO:0000256" key="12">
    <source>
        <dbReference type="ARBA" id="ARBA00038112"/>
    </source>
</evidence>
<dbReference type="GO" id="GO:0005634">
    <property type="term" value="C:nucleus"/>
    <property type="evidence" value="ECO:0007669"/>
    <property type="project" value="UniProtKB-SubCell"/>
</dbReference>
<feature type="region of interest" description="Disordered" evidence="14">
    <location>
        <begin position="1462"/>
        <end position="1485"/>
    </location>
</feature>
<dbReference type="Gene3D" id="1.10.150.20">
    <property type="entry name" value="5' to 3' exonuclease, C-terminal subdomain"/>
    <property type="match status" value="1"/>
</dbReference>
<evidence type="ECO:0000313" key="18">
    <source>
        <dbReference type="Proteomes" id="UP000696485"/>
    </source>
</evidence>
<comment type="caution">
    <text evidence="17">The sequence shown here is derived from an EMBL/GenBank/DDBJ whole genome shotgun (WGS) entry which is preliminary data.</text>
</comment>
<dbReference type="SUPFAM" id="SSF47807">
    <property type="entry name" value="5' to 3' exonuclease, C-terminal subdomain"/>
    <property type="match status" value="1"/>
</dbReference>
<comment type="similarity">
    <text evidence="12">Belongs to the XPG/RAD2 endonuclease family. GEN subfamily.</text>
</comment>
<dbReference type="SMART" id="SM00485">
    <property type="entry name" value="XPGN"/>
    <property type="match status" value="1"/>
</dbReference>
<feature type="coiled-coil region" evidence="13">
    <location>
        <begin position="102"/>
        <end position="129"/>
    </location>
</feature>
<dbReference type="GO" id="GO:0003697">
    <property type="term" value="F:single-stranded DNA binding"/>
    <property type="evidence" value="ECO:0007669"/>
    <property type="project" value="InterPro"/>
</dbReference>
<keyword evidence="6" id="KW-0255">Endonuclease</keyword>
<dbReference type="EMBL" id="JAAAUY010000078">
    <property type="protein sequence ID" value="KAF9335962.1"/>
    <property type="molecule type" value="Genomic_DNA"/>
</dbReference>
<feature type="compositionally biased region" description="Basic residues" evidence="14">
    <location>
        <begin position="1192"/>
        <end position="1203"/>
    </location>
</feature>
<dbReference type="Proteomes" id="UP000696485">
    <property type="component" value="Unassembled WGS sequence"/>
</dbReference>
<dbReference type="PROSITE" id="PS00841">
    <property type="entry name" value="XPG_1"/>
    <property type="match status" value="1"/>
</dbReference>
<feature type="region of interest" description="Disordered" evidence="14">
    <location>
        <begin position="733"/>
        <end position="820"/>
    </location>
</feature>
<feature type="coiled-coil region" evidence="13">
    <location>
        <begin position="876"/>
        <end position="903"/>
    </location>
</feature>
<dbReference type="SMART" id="SM00279">
    <property type="entry name" value="HhH2"/>
    <property type="match status" value="1"/>
</dbReference>
<dbReference type="SMART" id="SM00484">
    <property type="entry name" value="XPGI"/>
    <property type="match status" value="1"/>
</dbReference>
<keyword evidence="4" id="KW-0540">Nuclease</keyword>
<evidence type="ECO:0000256" key="5">
    <source>
        <dbReference type="ARBA" id="ARBA00022723"/>
    </source>
</evidence>
<evidence type="ECO:0000259" key="15">
    <source>
        <dbReference type="SMART" id="SM00484"/>
    </source>
</evidence>
<dbReference type="Pfam" id="PF00867">
    <property type="entry name" value="XPG_I"/>
    <property type="match status" value="1"/>
</dbReference>
<proteinExistence type="inferred from homology"/>
<evidence type="ECO:0000256" key="10">
    <source>
        <dbReference type="ARBA" id="ARBA00023204"/>
    </source>
</evidence>
<feature type="region of interest" description="Disordered" evidence="14">
    <location>
        <begin position="335"/>
        <end position="379"/>
    </location>
</feature>
<dbReference type="PANTHER" id="PTHR16171">
    <property type="entry name" value="DNA REPAIR PROTEIN COMPLEMENTING XP-G CELLS-RELATED"/>
    <property type="match status" value="1"/>
</dbReference>
<accession>A0A9P5VPI5</accession>
<feature type="region of interest" description="Disordered" evidence="14">
    <location>
        <begin position="455"/>
        <end position="489"/>
    </location>
</feature>
<dbReference type="PRINTS" id="PR00853">
    <property type="entry name" value="XPGRADSUPER"/>
</dbReference>
<name>A0A9P5VPI5_9FUNG</name>
<dbReference type="CDD" id="cd09868">
    <property type="entry name" value="PIN_XPG_RAD2"/>
    <property type="match status" value="2"/>
</dbReference>
<dbReference type="InterPro" id="IPR029060">
    <property type="entry name" value="PIN-like_dom_sf"/>
</dbReference>
<dbReference type="PRINTS" id="PR00066">
    <property type="entry name" value="XRODRMPGMNTG"/>
</dbReference>
<feature type="domain" description="XPG-I" evidence="15">
    <location>
        <begin position="913"/>
        <end position="982"/>
    </location>
</feature>
<dbReference type="GO" id="GO:0006289">
    <property type="term" value="P:nucleotide-excision repair"/>
    <property type="evidence" value="ECO:0007669"/>
    <property type="project" value="InterPro"/>
</dbReference>
<keyword evidence="13" id="KW-0175">Coiled coil</keyword>
<evidence type="ECO:0000256" key="7">
    <source>
        <dbReference type="ARBA" id="ARBA00022763"/>
    </source>
</evidence>
<feature type="compositionally biased region" description="Acidic residues" evidence="14">
    <location>
        <begin position="659"/>
        <end position="670"/>
    </location>
</feature>